<gene>
    <name evidence="1" type="ordered locus">MEALZ_2068</name>
</gene>
<dbReference type="HOGENOM" id="CLU_2494284_0_0_6"/>
<sequence length="86" mass="9935">MIRKIAGGRNVSMSLTHSADGKLDRVTFTFGQAHTYYEIDFERINHLDWTRYSDAHKVLASEIECAVLDTVRQELLPIFDVLSHKR</sequence>
<dbReference type="KEGG" id="mah:MEALZ_2068"/>
<name>G4T419_META2</name>
<dbReference type="Proteomes" id="UP000008315">
    <property type="component" value="Chromosome"/>
</dbReference>
<keyword evidence="2" id="KW-1185">Reference proteome</keyword>
<organism evidence="1 2">
    <name type="scientific">Methylotuvimicrobium alcaliphilum (strain DSM 19304 / NCIMB 14124 / VKM B-2133 / 20Z)</name>
    <name type="common">Methylomicrobium alcaliphilum</name>
    <dbReference type="NCBI Taxonomy" id="1091494"/>
    <lineage>
        <taxon>Bacteria</taxon>
        <taxon>Pseudomonadati</taxon>
        <taxon>Pseudomonadota</taxon>
        <taxon>Gammaproteobacteria</taxon>
        <taxon>Methylococcales</taxon>
        <taxon>Methylococcaceae</taxon>
        <taxon>Methylotuvimicrobium</taxon>
    </lineage>
</organism>
<evidence type="ECO:0000313" key="2">
    <source>
        <dbReference type="Proteomes" id="UP000008315"/>
    </source>
</evidence>
<reference evidence="2" key="1">
    <citation type="journal article" date="2012" name="J. Bacteriol.">
        <title>Genome sequence of the haloalkaliphilic methanotrophic bacterium Methylomicrobium alcaliphilum 20Z.</title>
        <authorList>
            <person name="Vuilleumier S."/>
            <person name="Khmelenina V.N."/>
            <person name="Bringel F."/>
            <person name="Reshetnikov A.S."/>
            <person name="Lajus A."/>
            <person name="Mangenot S."/>
            <person name="Rouy Z."/>
            <person name="Op den Camp H.J."/>
            <person name="Jetten M.S."/>
            <person name="Dispirito A.A."/>
            <person name="Dunfield P."/>
            <person name="Klotz M.G."/>
            <person name="Semrau J.D."/>
            <person name="Stein L.Y."/>
            <person name="Barbe V."/>
            <person name="Medigue C."/>
            <person name="Trotsenko Y.A."/>
            <person name="Kalyuzhnaya M.G."/>
        </authorList>
    </citation>
    <scope>NUCLEOTIDE SEQUENCE [LARGE SCALE GENOMIC DNA]</scope>
    <source>
        <strain evidence="2">DSM 19304 / NCIMB 14124 / VKM B-2133 / 20Z</strain>
    </source>
</reference>
<evidence type="ECO:0000313" key="1">
    <source>
        <dbReference type="EMBL" id="CCE23754.1"/>
    </source>
</evidence>
<protein>
    <submittedName>
        <fullName evidence="1">Uncharacterized protein</fullName>
    </submittedName>
</protein>
<accession>G4T419</accession>
<dbReference type="AlphaFoldDB" id="G4T419"/>
<proteinExistence type="predicted"/>
<dbReference type="EMBL" id="FO082060">
    <property type="protein sequence ID" value="CCE23754.1"/>
    <property type="molecule type" value="Genomic_DNA"/>
</dbReference>